<gene>
    <name evidence="16" type="ORF">JYZ213_LOCUS23458</name>
</gene>
<evidence type="ECO:0000256" key="7">
    <source>
        <dbReference type="ARBA" id="ARBA00022741"/>
    </source>
</evidence>
<dbReference type="PANTHER" id="PTHR46116">
    <property type="entry name" value="(E3-INDEPENDENT) E2 UBIQUITIN-CONJUGATING ENZYME"/>
    <property type="match status" value="1"/>
</dbReference>
<dbReference type="GO" id="GO:0005737">
    <property type="term" value="C:cytoplasm"/>
    <property type="evidence" value="ECO:0007669"/>
    <property type="project" value="UniProtKB-SubCell"/>
</dbReference>
<evidence type="ECO:0000256" key="8">
    <source>
        <dbReference type="ARBA" id="ARBA00022786"/>
    </source>
</evidence>
<reference evidence="16" key="1">
    <citation type="submission" date="2021-02" db="EMBL/GenBank/DDBJ databases">
        <authorList>
            <person name="Nowell W R."/>
        </authorList>
    </citation>
    <scope>NUCLEOTIDE SEQUENCE</scope>
</reference>
<keyword evidence="6" id="KW-0053">Apoptosis</keyword>
<evidence type="ECO:0000256" key="1">
    <source>
        <dbReference type="ARBA" id="ARBA00004123"/>
    </source>
</evidence>
<dbReference type="SMART" id="SM00212">
    <property type="entry name" value="UBCc"/>
    <property type="match status" value="1"/>
</dbReference>
<dbReference type="GO" id="GO:0006915">
    <property type="term" value="P:apoptotic process"/>
    <property type="evidence" value="ECO:0007669"/>
    <property type="project" value="UniProtKB-KW"/>
</dbReference>
<accession>A0A814S1F5</accession>
<dbReference type="CDD" id="cd23809">
    <property type="entry name" value="UBCc_UBE2Z"/>
    <property type="match status" value="1"/>
</dbReference>
<dbReference type="GO" id="GO:0004869">
    <property type="term" value="F:cysteine-type endopeptidase inhibitor activity"/>
    <property type="evidence" value="ECO:0007669"/>
    <property type="project" value="TreeGrafter"/>
</dbReference>
<keyword evidence="5" id="KW-0808">Transferase</keyword>
<evidence type="ECO:0000256" key="6">
    <source>
        <dbReference type="ARBA" id="ARBA00022703"/>
    </source>
</evidence>
<dbReference type="Pfam" id="PF00179">
    <property type="entry name" value="UQ_con"/>
    <property type="match status" value="1"/>
</dbReference>
<keyword evidence="8" id="KW-0833">Ubl conjugation pathway</keyword>
<dbReference type="SUPFAM" id="SSF54495">
    <property type="entry name" value="UBC-like"/>
    <property type="match status" value="1"/>
</dbReference>
<dbReference type="GO" id="GO:0005524">
    <property type="term" value="F:ATP binding"/>
    <property type="evidence" value="ECO:0007669"/>
    <property type="project" value="UniProtKB-KW"/>
</dbReference>
<dbReference type="EC" id="2.3.2.23" evidence="3"/>
<dbReference type="AlphaFoldDB" id="A0A814S1F5"/>
<dbReference type="GO" id="GO:0043066">
    <property type="term" value="P:negative regulation of apoptotic process"/>
    <property type="evidence" value="ECO:0007669"/>
    <property type="project" value="TreeGrafter"/>
</dbReference>
<proteinExistence type="predicted"/>
<dbReference type="Proteomes" id="UP000663845">
    <property type="component" value="Unassembled WGS sequence"/>
</dbReference>
<evidence type="ECO:0000256" key="4">
    <source>
        <dbReference type="ARBA" id="ARBA00022490"/>
    </source>
</evidence>
<comment type="caution">
    <text evidence="16">The sequence shown here is derived from an EMBL/GenBank/DDBJ whole genome shotgun (WGS) entry which is preliminary data.</text>
</comment>
<evidence type="ECO:0000256" key="9">
    <source>
        <dbReference type="ARBA" id="ARBA00022840"/>
    </source>
</evidence>
<dbReference type="Gene3D" id="3.10.110.10">
    <property type="entry name" value="Ubiquitin Conjugating Enzyme"/>
    <property type="match status" value="1"/>
</dbReference>
<evidence type="ECO:0000256" key="14">
    <source>
        <dbReference type="ARBA" id="ARBA00042401"/>
    </source>
</evidence>
<evidence type="ECO:0000256" key="11">
    <source>
        <dbReference type="ARBA" id="ARBA00039894"/>
    </source>
</evidence>
<dbReference type="EMBL" id="CAJNOG010000277">
    <property type="protein sequence ID" value="CAF1139209.1"/>
    <property type="molecule type" value="Genomic_DNA"/>
</dbReference>
<dbReference type="InterPro" id="IPR000608">
    <property type="entry name" value="UBC"/>
</dbReference>
<evidence type="ECO:0000256" key="12">
    <source>
        <dbReference type="ARBA" id="ARBA00041798"/>
    </source>
</evidence>
<protein>
    <recommendedName>
        <fullName evidence="11">Ubiquitin-conjugating enzyme E2 Z</fullName>
        <ecNumber evidence="3">2.3.2.23</ecNumber>
    </recommendedName>
    <alternativeName>
        <fullName evidence="12">E2 ubiquitin-conjugating enzyme Z</fullName>
    </alternativeName>
    <alternativeName>
        <fullName evidence="14">Ubiquitin carrier protein Z</fullName>
    </alternativeName>
    <alternativeName>
        <fullName evidence="13">Ubiquitin-protein ligase Z</fullName>
    </alternativeName>
</protein>
<organism evidence="16 17">
    <name type="scientific">Adineta steineri</name>
    <dbReference type="NCBI Taxonomy" id="433720"/>
    <lineage>
        <taxon>Eukaryota</taxon>
        <taxon>Metazoa</taxon>
        <taxon>Spiralia</taxon>
        <taxon>Gnathifera</taxon>
        <taxon>Rotifera</taxon>
        <taxon>Eurotatoria</taxon>
        <taxon>Bdelloidea</taxon>
        <taxon>Adinetida</taxon>
        <taxon>Adinetidae</taxon>
        <taxon>Adineta</taxon>
    </lineage>
</organism>
<keyword evidence="4" id="KW-0963">Cytoplasm</keyword>
<sequence length="372" mass="43928">MTTQWDPFTSHDWDIQQPNAVCITRIKRDIAHIVKDPPPGIFISPDPDNLTKIHALVIGPSNTPYEGGFFYFVTRFPPDYPLQAPRFRLMTTGNNTVSFNPSLRADGKVCVSILGTWPGPSWNPAQCLSSVLISIQSMMSAKPYHDEPGFEKERVAGHSRAYSEIIKHETLRVAVCEMLESQNSCPKQLYEVICKHFFEFYDYYVEFLFDEQLFYIQHIPFRWIITNYLQFNINYSGEIQAHSLMWYYTADYQLIKGWKTYSFRFLNLCDSDLYETFNVKCYRIFSKSTKRRHKSDDWYFYTGKNLLEFLGQYLYIQNVVYADYLPITKLFVNPVSKKMDIYFYFKSIDTKITITFEQGTPSRSRTHRFRFQ</sequence>
<name>A0A814S1F5_9BILA</name>
<dbReference type="GO" id="GO:0061631">
    <property type="term" value="F:ubiquitin conjugating enzyme activity"/>
    <property type="evidence" value="ECO:0007669"/>
    <property type="project" value="UniProtKB-EC"/>
</dbReference>
<evidence type="ECO:0000256" key="3">
    <source>
        <dbReference type="ARBA" id="ARBA00012486"/>
    </source>
</evidence>
<keyword evidence="7" id="KW-0547">Nucleotide-binding</keyword>
<keyword evidence="9" id="KW-0067">ATP-binding</keyword>
<feature type="domain" description="UBC core" evidence="15">
    <location>
        <begin position="21"/>
        <end position="175"/>
    </location>
</feature>
<evidence type="ECO:0000256" key="10">
    <source>
        <dbReference type="ARBA" id="ARBA00023242"/>
    </source>
</evidence>
<evidence type="ECO:0000313" key="17">
    <source>
        <dbReference type="Proteomes" id="UP000663845"/>
    </source>
</evidence>
<evidence type="ECO:0000259" key="15">
    <source>
        <dbReference type="PROSITE" id="PS50127"/>
    </source>
</evidence>
<evidence type="ECO:0000313" key="16">
    <source>
        <dbReference type="EMBL" id="CAF1139209.1"/>
    </source>
</evidence>
<evidence type="ECO:0000256" key="5">
    <source>
        <dbReference type="ARBA" id="ARBA00022679"/>
    </source>
</evidence>
<dbReference type="GO" id="GO:0005634">
    <property type="term" value="C:nucleus"/>
    <property type="evidence" value="ECO:0007669"/>
    <property type="project" value="UniProtKB-SubCell"/>
</dbReference>
<evidence type="ECO:0000256" key="13">
    <source>
        <dbReference type="ARBA" id="ARBA00042316"/>
    </source>
</evidence>
<comment type="subcellular location">
    <subcellularLocation>
        <location evidence="2">Cytoplasm</location>
    </subcellularLocation>
    <subcellularLocation>
        <location evidence="1">Nucleus</location>
    </subcellularLocation>
</comment>
<dbReference type="PANTHER" id="PTHR46116:SF26">
    <property type="entry name" value="UBIQUITIN-CONJUGATING ENZYME E2 Z"/>
    <property type="match status" value="1"/>
</dbReference>
<dbReference type="PROSITE" id="PS50127">
    <property type="entry name" value="UBC_2"/>
    <property type="match status" value="1"/>
</dbReference>
<dbReference type="InterPro" id="IPR016135">
    <property type="entry name" value="UBQ-conjugating_enzyme/RWD"/>
</dbReference>
<keyword evidence="10" id="KW-0539">Nucleus</keyword>
<evidence type="ECO:0000256" key="2">
    <source>
        <dbReference type="ARBA" id="ARBA00004496"/>
    </source>
</evidence>